<evidence type="ECO:0000256" key="3">
    <source>
        <dbReference type="ARBA" id="ARBA00022574"/>
    </source>
</evidence>
<evidence type="ECO:0000256" key="5">
    <source>
        <dbReference type="ARBA" id="ARBA00022737"/>
    </source>
</evidence>
<dbReference type="PANTHER" id="PTHR23284:SF0">
    <property type="entry name" value="PROLACTIN REGULATORY ELEMENT-BINDING PROTEIN"/>
    <property type="match status" value="1"/>
</dbReference>
<accession>G3MGK6</accession>
<keyword evidence="8" id="KW-0653">Protein transport</keyword>
<dbReference type="SUPFAM" id="SSF50978">
    <property type="entry name" value="WD40 repeat-like"/>
    <property type="match status" value="1"/>
</dbReference>
<feature type="region of interest" description="Disordered" evidence="12">
    <location>
        <begin position="119"/>
        <end position="162"/>
    </location>
</feature>
<name>G3MGK6_AMBMU</name>
<keyword evidence="7" id="KW-0931">ER-Golgi transport</keyword>
<dbReference type="AlphaFoldDB" id="G3MGK6"/>
<feature type="non-terminal residue" evidence="14">
    <location>
        <position position="1"/>
    </location>
</feature>
<dbReference type="PROSITE" id="PS50082">
    <property type="entry name" value="WD_REPEATS_2"/>
    <property type="match status" value="1"/>
</dbReference>
<comment type="subcellular location">
    <subcellularLocation>
        <location evidence="1">Endoplasmic reticulum membrane</location>
        <topology evidence="1">Single-pass membrane protein</topology>
    </subcellularLocation>
</comment>
<evidence type="ECO:0000256" key="2">
    <source>
        <dbReference type="ARBA" id="ARBA00022448"/>
    </source>
</evidence>
<feature type="transmembrane region" description="Helical" evidence="13">
    <location>
        <begin position="443"/>
        <end position="463"/>
    </location>
</feature>
<dbReference type="GO" id="GO:0005789">
    <property type="term" value="C:endoplasmic reticulum membrane"/>
    <property type="evidence" value="ECO:0007669"/>
    <property type="project" value="UniProtKB-SubCell"/>
</dbReference>
<organism evidence="14">
    <name type="scientific">Amblyomma maculatum</name>
    <name type="common">Gulf Coast tick</name>
    <dbReference type="NCBI Taxonomy" id="34609"/>
    <lineage>
        <taxon>Eukaryota</taxon>
        <taxon>Metazoa</taxon>
        <taxon>Ecdysozoa</taxon>
        <taxon>Arthropoda</taxon>
        <taxon>Chelicerata</taxon>
        <taxon>Arachnida</taxon>
        <taxon>Acari</taxon>
        <taxon>Parasitiformes</taxon>
        <taxon>Ixodida</taxon>
        <taxon>Ixodoidea</taxon>
        <taxon>Ixodidae</taxon>
        <taxon>Amblyomminae</taxon>
        <taxon>Amblyomma</taxon>
    </lineage>
</organism>
<evidence type="ECO:0000256" key="12">
    <source>
        <dbReference type="SAM" id="MobiDB-lite"/>
    </source>
</evidence>
<keyword evidence="9 13" id="KW-1133">Transmembrane helix</keyword>
<evidence type="ECO:0000256" key="4">
    <source>
        <dbReference type="ARBA" id="ARBA00022692"/>
    </source>
</evidence>
<dbReference type="GO" id="GO:0005085">
    <property type="term" value="F:guanyl-nucleotide exchange factor activity"/>
    <property type="evidence" value="ECO:0007669"/>
    <property type="project" value="InterPro"/>
</dbReference>
<sequence>HKQRQNGAVQVGRAAGPSKFPLYSLNVVTERHILVAGGGGKSRTGIPNKIEIYELVPTKTTCKAEPVTRYSTGDCAIMNSTVFFHKGRKSFALAAGADEHCQMYTMRYCLLEDCQEEEAENKLERDRRGSSSALRRRRRSESTSSSKDHGEGDRPEKVENGTLANGVVHEPADSAKPEPDSNANSVRIGFSIRPDTSFQTDFSPNQEPFQKVVRIAPETEVLFTGGADGCLRAWKYPEYKMIYKVQAHEDELDDLCISPDETKVVTVSRDGHGYMWSAKDGEKVCELLFAAPHNSLEKYIFRACRFGIVEGDKSNYRLFTISNPAVRKKPASRCYLTKWDMRRNVPERIRATGTDVLSSLAVSEDGRFVGVGHLSGAVEVYIAFSLQILYRAEHAHNIFVTGLEFLKSCDETRRLAGNYDASLISISVDNHIVAHHIPYPATMGVMGLLAMFVGVILMVYLLMDFIGL</sequence>
<feature type="compositionally biased region" description="Basic and acidic residues" evidence="12">
    <location>
        <begin position="146"/>
        <end position="159"/>
    </location>
</feature>
<evidence type="ECO:0000256" key="13">
    <source>
        <dbReference type="SAM" id="Phobius"/>
    </source>
</evidence>
<dbReference type="GO" id="GO:0006888">
    <property type="term" value="P:endoplasmic reticulum to Golgi vesicle-mediated transport"/>
    <property type="evidence" value="ECO:0007669"/>
    <property type="project" value="TreeGrafter"/>
</dbReference>
<keyword evidence="10 13" id="KW-0472">Membrane</keyword>
<evidence type="ECO:0000256" key="8">
    <source>
        <dbReference type="ARBA" id="ARBA00022927"/>
    </source>
</evidence>
<dbReference type="Gene3D" id="2.130.10.10">
    <property type="entry name" value="YVTN repeat-like/Quinoprotein amine dehydrogenase"/>
    <property type="match status" value="1"/>
</dbReference>
<feature type="repeat" description="WD" evidence="11">
    <location>
        <begin position="245"/>
        <end position="286"/>
    </location>
</feature>
<protein>
    <submittedName>
        <fullName evidence="14">Uncharacterized protein</fullName>
    </submittedName>
</protein>
<evidence type="ECO:0000256" key="11">
    <source>
        <dbReference type="PROSITE-ProRule" id="PRU00221"/>
    </source>
</evidence>
<evidence type="ECO:0000256" key="1">
    <source>
        <dbReference type="ARBA" id="ARBA00004389"/>
    </source>
</evidence>
<reference evidence="14" key="1">
    <citation type="journal article" date="2011" name="PLoS ONE">
        <title>A deep insight into the sialotranscriptome of the gulf coast tick, Amblyomma maculatum.</title>
        <authorList>
            <person name="Karim S."/>
            <person name="Singh P."/>
            <person name="Ribeiro J.M."/>
        </authorList>
    </citation>
    <scope>NUCLEOTIDE SEQUENCE</scope>
    <source>
        <tissue evidence="14">Salivary gland</tissue>
    </source>
</reference>
<evidence type="ECO:0000256" key="10">
    <source>
        <dbReference type="ARBA" id="ARBA00023136"/>
    </source>
</evidence>
<dbReference type="Pfam" id="PF00400">
    <property type="entry name" value="WD40"/>
    <property type="match status" value="1"/>
</dbReference>
<dbReference type="InterPro" id="IPR045260">
    <property type="entry name" value="Sec12-like"/>
</dbReference>
<proteinExistence type="evidence at transcript level"/>
<keyword evidence="4 13" id="KW-0812">Transmembrane</keyword>
<keyword evidence="3 11" id="KW-0853">WD repeat</keyword>
<dbReference type="GO" id="GO:0003400">
    <property type="term" value="P:regulation of COPII vesicle coating"/>
    <property type="evidence" value="ECO:0007669"/>
    <property type="project" value="TreeGrafter"/>
</dbReference>
<keyword evidence="6" id="KW-0256">Endoplasmic reticulum</keyword>
<evidence type="ECO:0000256" key="6">
    <source>
        <dbReference type="ARBA" id="ARBA00022824"/>
    </source>
</evidence>
<dbReference type="PANTHER" id="PTHR23284">
    <property type="entry name" value="PROLACTIN REGULATORY ELEMENT BINDING PROTEIN"/>
    <property type="match status" value="1"/>
</dbReference>
<dbReference type="InterPro" id="IPR015943">
    <property type="entry name" value="WD40/YVTN_repeat-like_dom_sf"/>
</dbReference>
<feature type="compositionally biased region" description="Basic and acidic residues" evidence="12">
    <location>
        <begin position="120"/>
        <end position="129"/>
    </location>
</feature>
<keyword evidence="2" id="KW-0813">Transport</keyword>
<evidence type="ECO:0000313" key="14">
    <source>
        <dbReference type="EMBL" id="AEO32624.1"/>
    </source>
</evidence>
<keyword evidence="5" id="KW-0677">Repeat</keyword>
<evidence type="ECO:0000256" key="9">
    <source>
        <dbReference type="ARBA" id="ARBA00022989"/>
    </source>
</evidence>
<dbReference type="GO" id="GO:0015031">
    <property type="term" value="P:protein transport"/>
    <property type="evidence" value="ECO:0007669"/>
    <property type="project" value="UniProtKB-KW"/>
</dbReference>
<dbReference type="EMBL" id="JO841007">
    <property type="protein sequence ID" value="AEO32624.1"/>
    <property type="molecule type" value="mRNA"/>
</dbReference>
<dbReference type="InterPro" id="IPR036322">
    <property type="entry name" value="WD40_repeat_dom_sf"/>
</dbReference>
<evidence type="ECO:0000256" key="7">
    <source>
        <dbReference type="ARBA" id="ARBA00022892"/>
    </source>
</evidence>
<dbReference type="InterPro" id="IPR001680">
    <property type="entry name" value="WD40_rpt"/>
</dbReference>
<dbReference type="SMART" id="SM00320">
    <property type="entry name" value="WD40"/>
    <property type="match status" value="3"/>
</dbReference>